<evidence type="ECO:0000313" key="3">
    <source>
        <dbReference type="Proteomes" id="UP000272025"/>
    </source>
</evidence>
<gene>
    <name evidence="2" type="ORF">SODALDRAFT_350103</name>
</gene>
<evidence type="ECO:0000313" key="2">
    <source>
        <dbReference type="EMBL" id="ROT40047.1"/>
    </source>
</evidence>
<reference evidence="2 3" key="1">
    <citation type="journal article" date="2018" name="Mol. Ecol.">
        <title>The obligate alkalophilic soda-lake fungus Sodiomyces alkalinus has shifted to a protein diet.</title>
        <authorList>
            <person name="Grum-Grzhimaylo A.A."/>
            <person name="Falkoski D.L."/>
            <person name="van den Heuvel J."/>
            <person name="Valero-Jimenez C.A."/>
            <person name="Min B."/>
            <person name="Choi I.G."/>
            <person name="Lipzen A."/>
            <person name="Daum C.G."/>
            <person name="Aanen D.K."/>
            <person name="Tsang A."/>
            <person name="Henrissat B."/>
            <person name="Bilanenko E.N."/>
            <person name="de Vries R.P."/>
            <person name="van Kan J.A.L."/>
            <person name="Grigoriev I.V."/>
            <person name="Debets A.J.M."/>
        </authorList>
    </citation>
    <scope>NUCLEOTIDE SEQUENCE [LARGE SCALE GENOMIC DNA]</scope>
    <source>
        <strain evidence="2 3">F11</strain>
    </source>
</reference>
<dbReference type="Proteomes" id="UP000272025">
    <property type="component" value="Unassembled WGS sequence"/>
</dbReference>
<keyword evidence="1" id="KW-1133">Transmembrane helix</keyword>
<evidence type="ECO:0000256" key="1">
    <source>
        <dbReference type="SAM" id="Phobius"/>
    </source>
</evidence>
<dbReference type="EMBL" id="ML119053">
    <property type="protein sequence ID" value="ROT40047.1"/>
    <property type="molecule type" value="Genomic_DNA"/>
</dbReference>
<protein>
    <submittedName>
        <fullName evidence="2">Uncharacterized protein</fullName>
    </submittedName>
</protein>
<accession>A0A3N2PZW9</accession>
<feature type="transmembrane region" description="Helical" evidence="1">
    <location>
        <begin position="49"/>
        <end position="67"/>
    </location>
</feature>
<dbReference type="GeneID" id="39581936"/>
<name>A0A3N2PZW9_SODAK</name>
<sequence>MGACRRAWMVWKGVWFVPLLDGDRASYGAANAWGPKLRLYESCEPRRVFYYYTLKLLVLVVLAKAITKDLYLRRVPKDNDGGYTSYKPIAKKSLSSPVPPIPSLVTIGSL</sequence>
<proteinExistence type="predicted"/>
<keyword evidence="1" id="KW-0812">Transmembrane</keyword>
<dbReference type="AlphaFoldDB" id="A0A3N2PZW9"/>
<organism evidence="2 3">
    <name type="scientific">Sodiomyces alkalinus (strain CBS 110278 / VKM F-3762 / F11)</name>
    <name type="common">Alkaliphilic filamentous fungus</name>
    <dbReference type="NCBI Taxonomy" id="1314773"/>
    <lineage>
        <taxon>Eukaryota</taxon>
        <taxon>Fungi</taxon>
        <taxon>Dikarya</taxon>
        <taxon>Ascomycota</taxon>
        <taxon>Pezizomycotina</taxon>
        <taxon>Sordariomycetes</taxon>
        <taxon>Hypocreomycetidae</taxon>
        <taxon>Glomerellales</taxon>
        <taxon>Plectosphaerellaceae</taxon>
        <taxon>Sodiomyces</taxon>
    </lineage>
</organism>
<keyword evidence="1" id="KW-0472">Membrane</keyword>
<keyword evidence="3" id="KW-1185">Reference proteome</keyword>
<dbReference type="RefSeq" id="XP_028467853.1">
    <property type="nucleotide sequence ID" value="XM_028613458.1"/>
</dbReference>